<reference evidence="2" key="1">
    <citation type="submission" date="2022-11" db="UniProtKB">
        <authorList>
            <consortium name="WormBaseParasite"/>
        </authorList>
    </citation>
    <scope>IDENTIFICATION</scope>
</reference>
<name>A0AC34Q640_9BILA</name>
<proteinExistence type="predicted"/>
<accession>A0AC34Q640</accession>
<protein>
    <submittedName>
        <fullName evidence="2">Sorting nexin 13</fullName>
    </submittedName>
</protein>
<dbReference type="Proteomes" id="UP000887576">
    <property type="component" value="Unplaced"/>
</dbReference>
<evidence type="ECO:0000313" key="1">
    <source>
        <dbReference type="Proteomes" id="UP000887576"/>
    </source>
</evidence>
<dbReference type="WBParaSite" id="JU765_v2.g13284.t1">
    <property type="protein sequence ID" value="JU765_v2.g13284.t1"/>
    <property type="gene ID" value="JU765_v2.g13284"/>
</dbReference>
<evidence type="ECO:0000313" key="2">
    <source>
        <dbReference type="WBParaSite" id="JU765_v2.g13284.t1"/>
    </source>
</evidence>
<organism evidence="1 2">
    <name type="scientific">Panagrolaimus sp. JU765</name>
    <dbReference type="NCBI Taxonomy" id="591449"/>
    <lineage>
        <taxon>Eukaryota</taxon>
        <taxon>Metazoa</taxon>
        <taxon>Ecdysozoa</taxon>
        <taxon>Nematoda</taxon>
        <taxon>Chromadorea</taxon>
        <taxon>Rhabditida</taxon>
        <taxon>Tylenchina</taxon>
        <taxon>Panagrolaimomorpha</taxon>
        <taxon>Panagrolaimoidea</taxon>
        <taxon>Panagrolaimidae</taxon>
        <taxon>Panagrolaimus</taxon>
    </lineage>
</organism>
<sequence>MTRSCANELLITIVLAKEPEEILARYDYFHVEDEYNLYRLVLGTLKQQNLFVEDHMLLARNNVFTTWDKRKNCPFNGGGWWTPPNNCAEHALTGEFKARENYKAVIFTFVALGLESLLIFFITVSLILLGFFSYGISKALKKVPGKVADIQKNGDSFKFCRGIPDFVEDRHKFKETTMYQTKHSMTGSNDLDAVVEQILNYTIRDFVDPWYKNISTDELFQESILRTLRRSIAGFSQCVRKVDWVPLLTRHVVDDVASHFRLFRKANDRLALQKAKGARHDDLETIFFDLELEMEKNRCRDLVSTSPQYESAYLHDVADLLLYLIVPAEDFRSRPLRFFSRELLVGKILIPLIDQLSDPDYLTHLIIWLLSEVPLNTDDFITAIETSKCVQELEAVLESIHDEMNSLKAKDSGGISTEMIKQELASLEFTENLIKKRMARIADNLEDVVISKDVDVAQECCDGPLVNLPITVVLTNCVAVTSFVKFLSEVGGQNYIDCYLAIEGFKVSVEHQLRNLANGETVDSEVYETIKEAALFMYHQYLSQEAVTRVPLEDSIINKFLARLRNDEPQDSWFEQIQDKIMSILATDERFYPSFKKHSLYVKMLEELGVLVPDDEEDSLSRQPTIEITDDTTSTNSEPSPKLPDTTVAVDNDIPKITAVVETLGVGQQGKQMFALYNVRVNKNDGKNSSSWNVIRRYSDFHTLNATIQSKYRKLQNLSFPGKKTFNNLDQHFLERRCRALNAYMSCILQPSVLRANNGLEADIINFLSQKKYTGSQNGISKKFMNAMFDPIVNGVKAFGTAVTQVPDSGFVSKVGNELNRAASVLRSNRPMEQEEHSRVAAQLENVDSENIPLRVMLLFVDEVFGLRGRNQWFRRRLVSVLRQFVNAALGSSINKKIIDIVQFLTSKDQVLQYLVAFRDSMWPNGHLATHTGKKPASESLQARLMARCLMLSALPDQLRLFMGSTTTNTGISDISNALQSRHLNRRLVYVILERFLVAIFPNNHFEKLFILLHSRSPRMRHM</sequence>